<name>A0AAX4PI13_9CHLO</name>
<dbReference type="EMBL" id="CP151513">
    <property type="protein sequence ID" value="WZN65954.1"/>
    <property type="molecule type" value="Genomic_DNA"/>
</dbReference>
<feature type="repeat" description="Filamin" evidence="2">
    <location>
        <begin position="4277"/>
        <end position="4315"/>
    </location>
</feature>
<keyword evidence="5" id="KW-0732">Signal</keyword>
<organism evidence="8 9">
    <name type="scientific">Chloropicon roscoffensis</name>
    <dbReference type="NCBI Taxonomy" id="1461544"/>
    <lineage>
        <taxon>Eukaryota</taxon>
        <taxon>Viridiplantae</taxon>
        <taxon>Chlorophyta</taxon>
        <taxon>Chloropicophyceae</taxon>
        <taxon>Chloropicales</taxon>
        <taxon>Chloropicaceae</taxon>
        <taxon>Chloropicon</taxon>
    </lineage>
</organism>
<keyword evidence="4" id="KW-1133">Transmembrane helix</keyword>
<evidence type="ECO:0000259" key="6">
    <source>
        <dbReference type="Pfam" id="PF02010"/>
    </source>
</evidence>
<dbReference type="PROSITE" id="PS50194">
    <property type="entry name" value="FILAMIN_REPEAT"/>
    <property type="match status" value="13"/>
</dbReference>
<feature type="transmembrane region" description="Helical" evidence="4">
    <location>
        <begin position="6295"/>
        <end position="6322"/>
    </location>
</feature>
<dbReference type="Pfam" id="PF12733">
    <property type="entry name" value="Cadherin-like"/>
    <property type="match status" value="4"/>
</dbReference>
<dbReference type="InterPro" id="IPR002859">
    <property type="entry name" value="PKD/REJ-like"/>
</dbReference>
<dbReference type="SMART" id="SM00557">
    <property type="entry name" value="IG_FLMN"/>
    <property type="match status" value="4"/>
</dbReference>
<feature type="repeat" description="Filamin" evidence="2">
    <location>
        <begin position="3227"/>
        <end position="3265"/>
    </location>
</feature>
<dbReference type="GO" id="GO:0051015">
    <property type="term" value="F:actin filament binding"/>
    <property type="evidence" value="ECO:0007669"/>
    <property type="project" value="InterPro"/>
</dbReference>
<feature type="domain" description="Cadherin-like beta-sandwich-like" evidence="7">
    <location>
        <begin position="1258"/>
        <end position="1349"/>
    </location>
</feature>
<evidence type="ECO:0000256" key="3">
    <source>
        <dbReference type="SAM" id="MobiDB-lite"/>
    </source>
</evidence>
<dbReference type="PANTHER" id="PTHR38537">
    <property type="entry name" value="JITTERBUG, ISOFORM N"/>
    <property type="match status" value="1"/>
</dbReference>
<keyword evidence="4" id="KW-0472">Membrane</keyword>
<dbReference type="Pfam" id="PF00630">
    <property type="entry name" value="Filamin"/>
    <property type="match status" value="1"/>
</dbReference>
<feature type="repeat" description="Filamin" evidence="2">
    <location>
        <begin position="3482"/>
        <end position="3592"/>
    </location>
</feature>
<dbReference type="Gene3D" id="2.60.40.10">
    <property type="entry name" value="Immunoglobulins"/>
    <property type="match status" value="18"/>
</dbReference>
<feature type="repeat" description="Filamin" evidence="2">
    <location>
        <begin position="5106"/>
        <end position="5221"/>
    </location>
</feature>
<proteinExistence type="predicted"/>
<feature type="domain" description="Cadherin-like beta-sandwich-like" evidence="7">
    <location>
        <begin position="754"/>
        <end position="847"/>
    </location>
</feature>
<feature type="repeat" description="Filamin" evidence="2">
    <location>
        <begin position="4654"/>
        <end position="4762"/>
    </location>
</feature>
<feature type="repeat" description="Filamin" evidence="2">
    <location>
        <begin position="4535"/>
        <end position="4652"/>
    </location>
</feature>
<dbReference type="GO" id="GO:0030036">
    <property type="term" value="P:actin cytoskeleton organization"/>
    <property type="evidence" value="ECO:0007669"/>
    <property type="project" value="InterPro"/>
</dbReference>
<feature type="repeat" description="Filamin" evidence="2">
    <location>
        <begin position="3752"/>
        <end position="3850"/>
    </location>
</feature>
<feature type="repeat" description="Filamin" evidence="2">
    <location>
        <begin position="2212"/>
        <end position="2280"/>
    </location>
</feature>
<dbReference type="InterPro" id="IPR001298">
    <property type="entry name" value="Filamin/ABP280_rpt"/>
</dbReference>
<dbReference type="InterPro" id="IPR017868">
    <property type="entry name" value="Filamin/ABP280_repeat-like"/>
</dbReference>
<feature type="compositionally biased region" description="Polar residues" evidence="3">
    <location>
        <begin position="6376"/>
        <end position="6402"/>
    </location>
</feature>
<feature type="domain" description="PKD/REJ-like" evidence="6">
    <location>
        <begin position="5487"/>
        <end position="5881"/>
    </location>
</feature>
<sequence>MAPSRGGAGAALLALLAAVLVCLLQTTTTVQAATTLQTPGDTFEAAFEAPNRRDLVRTDRLPRRSDSSYFSGSTTFAGGRSDQSLSYDFTFLPLFGPSKGKTPVEVQVTGVFPIGVHTAYCHFGRKTTPVAISRAKRHHSRAQTIRFTCYSPPGRGGGSVPVSVSINDLTLTPQSSQRFYYYAEPKVLEVSPESSDLQGGTLVTVYTSHDVFAQAFGQKSKDFYEQNPVGRAAVSNIKCAFDGKTSVGLRTRTCGGRPCFVCISPSSRDVGRVEVSVSPNGLSKLASRGHFTYEDLNYEPGSIIVGVASEPHIIHELGPNGQLYGMLEDPGAFYELHYPGSRYVPGVFYDENYYDFYGTTMGRHEAQFCVSSLKTNVGPVSGGTVVTLSGRGSVTAAKEEFYCVFGASNLVRASSVQYSFENEAYEMSCAAPAASQAGDVQVGVSLNGIQASQSGLTYTYHEPADAVSVSPATVPSEGGTSVEVSLASNVDALESRSCVCRFKVSVSQSYDAQGSFDSGTQKVTCEAPGVSTDLDETAVEVSVSFNGADFGSTAVLVTQGKTTAGFETETTNEIGFYGLFEGLLETMVPVPAVSLVAPVAPSLSLTSSVSYSDDYCVYFTTNSLAILTGLELFGVTQTPSLGEEIEATVLDPLFEMDSYEYQATVSYEVHSLALRGVGADTYSSVFVDGVVVPTFGVSDDIPLVVGQNTIEVEVHSSDGLFANVYAVHVTRLAQRTDSALVSITATDADGTSYALSPSFDSGTLSYTVQGTVPYHSSFLSVGIAHEDDYGLVKVSVRADKSDETEIGHSAQTLLADLDLSVGGNTVTLVSLAQDRGVSRTYKLSVDRAPASTDTTFKKTEVKTGRGTEIALSPAFDPSVTSYTASVRYTDTFSMELETANARATYSDPDGVVRSGSGSFTKSLPVGETELTFEVTGQDGVAKRSYVVRLTRMEASSDARLGAIATRACSDDNQANVEPNFDKDTDVYSAKVFFECNPSGESDAMGSQFVSVSATCHDELCSKIRIYEPKGDRWLDAGTSGAYITLELNGNPLQDVTNAVLIEVTAEDDVIGVSTTKTYTLNAIRTQKDANANLLSLQVHYTDTDGNSVAGVLHRNSGEDVLPAFDKTIHEYWMEVENAISSVKVTAQVESKFALLKVGIVSPASLASVSNGTESQVLSLPTGTTTTVIVEALSQRYQPNESVEGYDASTTTAGSGGTTSRIITHIHVFRRTKSTDASLSSLVLGVDGPASGITSAMAPTFATGTTSGYAMSVRYYIGKLNITGTCPDTASPVSYRNHAPRCSIAVAGASGTSGNVVQTSLVSGANTVQVVVTAEDGTTTKTYEVTVTRETPKSDSTLSSLSVACAPLPTNIPPSYQTAMDSALVSCWLSKTPEGGDPAQNGYDQQFTPSHTTYYLRTQHRYMYHQAVVTPDVQSVDFTAAVTSRVDSIPVATMALNGATLADSAASGAQALQDAPASGFPSPVTTTFSIVVTAEDGTTTTYAVHAVKAAVEPSASEWVKRYHLNDYGNKTIVDLANDDSIVAGTHVPFSLEVNTAGWEASVASALGSLSREYAPISAMEFQPVVSLVDRLGSPATVPSPAAASLPLGGLCASGTQCLNSFCPLQNGTLTTTRCSKTVPLAYVPEVVGVYTYAVQAYGQGVNMIGSSTLQEVKFSVIHAAMSLNLSKIVAPGTGEGLVGHVSQPGQENVYLQSYDIFGNIILDNRPGSTYDPEMMEALLCPPDTVATNVTWDPLAKAEPGYEGYCRCGPATGCSVPSRGVFSRDGDKGMYKLEILTLVSGVNKIYMTADFGGLPINGGPGGDYHAQYPVPLLVSTNPIGTRSKLVFNTTVKPVVGAAATAADLPSFLVAAYDQYSNKIEKGGDLAVISLEFDPPLTSGHNVTDKQDGSYEVVVNTTVAADYKVTLKIDGAVSVGSPFLFTVFSDEFSDLSTASFPAQTLAGTRTTFAVQPRDKFGNAIEFASPHGSVGSRLSLEVKDLATNIVKVADQEVTHQLDGTYLVNFTAPTNAFHNYALDVYYLHANGTKLFTLKSSDSHSNLLDIQGSYPNPDKSLYYVRGGQKAGGVVLGVVGVDDYGNQSPHFWSKWSASLDLAGPEIGPVIANATSAIYSIAEAGGGSIQVPFGPSVNVSGTYDVKFYYDGVEVDSGKVENSTTTVIPADIGSHSIVSKIPETTSLGQLVVVDILAYDSYGNEIKTGGETSGMAIKVYKMADPTDVVSHEVVDNGDGTYQAKFSPARSGMYVFDISYASGGAGSNQTFDVKFEFALPEHFEAVIPAKVDAGVEATVVIQPVPGVGLSAASKSLITASLRDESGASKPLELSAPDGDARRTLKILETSSGSYLMDVLLEGKHVGSSPYNITVHPGAIATTQVKPMNQTTYYSDDDIVLDIVLRDQYDNLADVDIANDISVKYYQLPEGLIVEAGVEKTAAGYRAATKLTLAASYSVQVIVKGVKLCVEGSVDCVPSVTILPGDPSALTSLLEGNGLGKTIVAGVEGSVRVVPLDTYSNMAQLSKSQLMEYSLEIADENGTQITQDPQKLEFSSLDGSHVGTYVLTKAAKYVITVRQQDGLVVGGGAVNVEVVPSEVVVSKTKIEVATHSVAVGQTGSVLVVLRDKNDNVIVKDLGEDLGLVLTNPSKVLSSSLGDVELSFANGTYNATFSTTFAGSYEVSVQVFGVGVTATQAVSFVPEAPFALTTIARLAGNGLGVAGDKNVILIEGRDKYGNARTQEGGAYTVEVSVPDGTTTKRLFDSEITILWNDQLAQPLYQVEFVSTPKGIAFVEVKLGGVPVVGSPLTIDVSPASIDPAKCVLSGPGVNGGILNQETFFKIQSMDSFGNERSEGGDKFEVTVECTQATCPAVPVLVTDFGTGVYEVRYTLNSLGTFNLQVRLGMADVGLLPVQSPLVVTSKGTAGDINVMMSQVFGLSGVVEPGVEQAVTVIALDAEGFQLTTGGEKFVLSISEQGSPLTTKAEYESTDYLNGTYIVRFQTTKAGLYQVELQHEAKGVDKARTFVGTKSISYPVQVECVPASTVVERSELVLPGWPATVPAGSFHIVQVQSADAFGNTQRHRDGSEDQWSVVGSPADSSLSLQVASTRSKASQPGRYDLGFRLPDVGLFNLRVVLKNSTGEFFLDGGVPVQVEGVPGGLAPSKVYTLDANKMPSVASATNLTKISFKPKDISGNVIPSLSPVPACQAALSPGDGQVVATCAYDQERNAFEVSFSSTKSGQKQLSITLNGEHIMESPFAFEISPATPVSATTTGIDFSGVLVNEKLDVGILPSDAFGNAIKSGTEELIVSIQDGSLSQSAFVENYGNGTYRARVRVQASGSFDFVVSKADGFVLLNQTLVVDPLPTSAALSFVQANDNFDGTKFRVAAGAVVQSKLVAISQDGNTQAGHADAFEVKISPDSAYLASVIDATAAASSVDGEYTFRFTTKRVLAEGYTVSVTLGSEHVKGSPFQVEVSPGAPSASQSNIYSGDYGYDASLGEFGSVAGVGRKFLLQLRDDYGNDLDQAAASSSGNKLDIEVDGAENVTTSVVGLPDGRFEMFYSVSLAGTHALQAKLSGVGVGGGSQILVVAGKNDFSKFNVYGPGITEDVIVGYTYHLNIEARDEFGNTRVDDGSTLGLLSVFMEARGEDRRTGALVKTAFDLVTVKYEKEASNEASSEKWLEGTFRVMFKTKTSGGIYATISACPLAGMSCSHMESDLDTYDVGASAIGSSPYTAAAAKPLGYVSSAFTGSGLQGGVLGEGMSATEPLPVVIEPLDAYGNVVELAAGSEALFSVSITPPTGMAASSIATLDDGFALNLTATATGNYFVDLAYNGSSITAQGPLEIPVYSDYPPVDPAQCVDFGEIFEECVVGETCTSNVQLYSEAKDPTCYTDQSTGGLMVLSTQRYAEIVSRPEACVGVFYPFTMSGEGGESYVTVLADSNRVNEISADGKGTYEAKMAFSISGLHTVETKVGPDPSSRWIQTITVPIGDGKTKIIKVFSSNTTELSVSTFPTLALAGEAVKVQIQPKDKFGNRQDYVAAIEDRIDLNYTSDTFLEFPSSLQKKRSTTSSIPFFYHEASYVPTKPGIYSGQLYHGFEGQGEPTPMSLPFALEILAGVPDAASTVVTGLGVHGTVVNELGEIVVELRDQYGNRAGNVTRQRELSPSAFGDAETLQVAFTGSPPGLSFTKLVEYDPKKEAFETVYVSTKVGNFDLKVTVLGVEVVLNGYVSTAVTAGPISVASTVAEGPGVGDTGAFSAGSPANFKILARDAHVDAGDGTYNVDFTLTLASYYHVEVTRGGQGIQGSPFLVQVLPGPTDAASSEVYCEPEQLDCPLETLEVGKQGKFYIQAKDRFGGSKADFADQFFYSVVGGGLSKSSFALVRDISKPGQYIGTFFTNLAGPVDLTVRLMGDLVMAKTITVEPGLASVFNSEIVSPVFPSSVVHTSGQVVPQKVFVVTRDSFGNKLSVGGMGSSITLNFQLKNGDVVIPSDLTDENDGTYSGPMTIKKAGQYVAKATMNGESLESRDLLLEPSVLVAANTLVYAEGNTPKFTAGQNSTVLLQTLDEWYNVRYDGTDLDDGKAAVSITLASSGSTVTYSGSDISKFFSAKDGQYRISFVPTVSGVARLSVVLNGDEVVDQTTQRPWEIPVRAGEADAAKSSAYGTGASRALAGMEARFNVRLADAFDNTCEDSKVEDISLEFALIGSGPSLNAMTSSVVTTELGGHFIIVYTPPTHAEDYTIGVKVKLGTVSIQDLQVKVHKEAGEVDYASTVVTTATGAALESFTTSETSAGVAFSVYFQLVDASGVYVLDSPQADGWLQVTAVPPVKQTTLAEVSPGYYKADILAEELGNYRIKFAAGGVDLGKPSGISPPEYYLAVVPGWPSSAERSKHSFHGASLVAGIPFSFVVTAYDAFGNPQIGQSAVFGSEGFGASLYPTDDGMNTDSQCKATDNFDGTYGVTCSTTVAGEYTLQIYLDKAGNQRVLVGGANNLVVAIKPGQFSPADSAIIAVSSEIRAGERYTAVLQGRDVYSNAQEDGGIAFHVALADSESKSASMFDQKLVDRGDGTYELTFFLYQRGTYSLVVTEEVTGLGVASAMQISVRTSLVDLDSCVLAGGGLVGAIAGQRAEMTLDLKDQFGNAADSEEDAALVSLAIEPAISCDADACPIGEPSYALAAASGKGHVSLSYLIQYPGTYALSLAYNGSRFDSAALSNVKVSPQMAPEVKSATFDATYRKLAVVFDVDTDRGHSQAQQDPSGCSSYFAEATTSLLGERSSCVWRDDTVMTITLGFGASVVPGNRVVLKESTIRNAARNSLYATGYSAVQASAEPPSAPELSIVAPTMVGVCDPIEVDVSASRDPSGRPLTFTFTCESLHSDAFRVVEAMAGFVSTSESKVSLSSDLFTPGLDYEFAVEAKNFLGISATKSVTVSKQAIPVPNIFINGGSSKRISVSQALTVEAFAGFPDGSCLAGKSSESFDGIQESMVFQWTQTAGPAADITRVATEAERKAHEASLSTRYLYIPPNMLSSGAYTFSISGTVTGSAQFSSSAEATITVDASAIEANFVGSSRSVTTTQDLTLAVAATDPDDHPSSFEYSWGCKTKPEGGACPFSATPVEFYRSSSSLPFSPEVGAFLPAGMYEFTVAVTKEPAQANRRADLAIDVTVVNTTVVAPKLSISGPRTAKKFNAGSRLILEATVEPESYAGSLQWSTTVRDLDLAAAAETPTKGTNLLALDIDMLRGGQDYTFAASVELEGSLTWSASFDVSANAPPSSGILQVEPTAGKEAETLFKVSALNWVDSSEDSPFEYLFYSKDVSKSDAVWKLLSLGQEFGTLNFILPEGTFEIKATITDAHGASTTIVSPTTVTVTGGAASSMSRRRLLQSPDFVSQAMGLVASIRSYLDLGELTLAQQAVDIYAQRYVSVTNDKVAQSCSQVSQMSLPHGEILEILGTIRASKPFTRPLLRHQMCAHAELSREIGAVSKENTVVLSDSVASLQLAATSAFLAEWQAGVPLEEETLECMAEAVSNLALVLDAQCEAQPPQLRPEVFRVFDQMTRIVSYQISANTPATVLTTTGFVTAVQKHPAGSGGVKSSVELGGGAGQPYANFTASVASVSQDHTIAVTRLAVRDLVENLAERERLASEVYLVHFDGGLEGLGGNAEVALRAEKTANLQLLLRENYPAARLWTGMEWTASPDEADALNGYSETTWREGDRPTDISVLGSDHLDVLGSHGLAPASLYPSTYVLHFKMVAMAAYLAPKPKPPPPPPPPPPPSPPPPSPPPPPPLVVEKDDGVLLGLSLEIVAGAGSGIFVVLVAAAICCCRRRRRRRQRILQTLPDDDTDIEDEDVPEVEWGSAEAGGYGQLRALSRGPPEPQYSSSHFNPFSDNQVSLPSIGQQTNQEARTLRDMLLSSNRS</sequence>
<feature type="domain" description="Cadherin-like beta-sandwich-like" evidence="7">
    <location>
        <begin position="649"/>
        <end position="731"/>
    </location>
</feature>
<feature type="region of interest" description="Disordered" evidence="3">
    <location>
        <begin position="6262"/>
        <end position="6288"/>
    </location>
</feature>
<evidence type="ECO:0000256" key="5">
    <source>
        <dbReference type="SAM" id="SignalP"/>
    </source>
</evidence>
<evidence type="ECO:0000256" key="2">
    <source>
        <dbReference type="PROSITE-ProRule" id="PRU00087"/>
    </source>
</evidence>
<accession>A0AAX4PI13</accession>
<dbReference type="Proteomes" id="UP001472866">
    <property type="component" value="Chromosome 13"/>
</dbReference>
<dbReference type="InterPro" id="IPR025883">
    <property type="entry name" value="Cadherin-like_domain"/>
</dbReference>
<dbReference type="SUPFAM" id="SSF81296">
    <property type="entry name" value="E set domains"/>
    <property type="match status" value="8"/>
</dbReference>
<keyword evidence="4" id="KW-0812">Transmembrane</keyword>
<feature type="domain" description="Cadherin-like beta-sandwich-like" evidence="7">
    <location>
        <begin position="868"/>
        <end position="951"/>
    </location>
</feature>
<keyword evidence="9" id="KW-1185">Reference proteome</keyword>
<reference evidence="8 9" key="1">
    <citation type="submission" date="2024-03" db="EMBL/GenBank/DDBJ databases">
        <title>Complete genome sequence of the green alga Chloropicon roscoffensis RCC1871.</title>
        <authorList>
            <person name="Lemieux C."/>
            <person name="Pombert J.-F."/>
            <person name="Otis C."/>
            <person name="Turmel M."/>
        </authorList>
    </citation>
    <scope>NUCLEOTIDE SEQUENCE [LARGE SCALE GENOMIC DNA]</scope>
    <source>
        <strain evidence="8 9">RCC1871</strain>
    </source>
</reference>
<feature type="repeat" description="Filamin" evidence="2">
    <location>
        <begin position="2298"/>
        <end position="2379"/>
    </location>
</feature>
<evidence type="ECO:0000313" key="8">
    <source>
        <dbReference type="EMBL" id="WZN65954.1"/>
    </source>
</evidence>
<feature type="signal peptide" evidence="5">
    <location>
        <begin position="1"/>
        <end position="32"/>
    </location>
</feature>
<feature type="repeat" description="Filamin" evidence="2">
    <location>
        <begin position="1864"/>
        <end position="1940"/>
    </location>
</feature>
<feature type="repeat" description="Filamin" evidence="2">
    <location>
        <begin position="2707"/>
        <end position="2815"/>
    </location>
</feature>
<dbReference type="InterPro" id="IPR013783">
    <property type="entry name" value="Ig-like_fold"/>
</dbReference>
<evidence type="ECO:0000256" key="4">
    <source>
        <dbReference type="SAM" id="Phobius"/>
    </source>
</evidence>
<feature type="repeat" description="Filamin" evidence="2">
    <location>
        <begin position="2817"/>
        <end position="2920"/>
    </location>
</feature>
<evidence type="ECO:0000256" key="1">
    <source>
        <dbReference type="ARBA" id="ARBA00022737"/>
    </source>
</evidence>
<feature type="repeat" description="Filamin" evidence="2">
    <location>
        <begin position="3458"/>
        <end position="3478"/>
    </location>
</feature>
<dbReference type="Pfam" id="PF02010">
    <property type="entry name" value="REJ"/>
    <property type="match status" value="1"/>
</dbReference>
<gene>
    <name evidence="8" type="ORF">HKI87_13g75170</name>
</gene>
<dbReference type="PANTHER" id="PTHR38537:SF15">
    <property type="entry name" value="FILAMIN"/>
    <property type="match status" value="1"/>
</dbReference>
<dbReference type="CDD" id="cd00102">
    <property type="entry name" value="IPT"/>
    <property type="match status" value="1"/>
</dbReference>
<protein>
    <submittedName>
        <fullName evidence="8">Filamin like protein</fullName>
    </submittedName>
</protein>
<evidence type="ECO:0000313" key="9">
    <source>
        <dbReference type="Proteomes" id="UP001472866"/>
    </source>
</evidence>
<keyword evidence="1" id="KW-0677">Repeat</keyword>
<feature type="region of interest" description="Disordered" evidence="3">
    <location>
        <begin position="6356"/>
        <end position="6402"/>
    </location>
</feature>
<evidence type="ECO:0000259" key="7">
    <source>
        <dbReference type="Pfam" id="PF12733"/>
    </source>
</evidence>
<feature type="chain" id="PRO_5043971363" evidence="5">
    <location>
        <begin position="33"/>
        <end position="6416"/>
    </location>
</feature>
<dbReference type="InterPro" id="IPR014756">
    <property type="entry name" value="Ig_E-set"/>
</dbReference>
<feature type="compositionally biased region" description="Pro residues" evidence="3">
    <location>
        <begin position="6262"/>
        <end position="6287"/>
    </location>
</feature>
<dbReference type="InterPro" id="IPR044801">
    <property type="entry name" value="Filamin"/>
</dbReference>